<dbReference type="SUPFAM" id="SSF52266">
    <property type="entry name" value="SGNH hydrolase"/>
    <property type="match status" value="1"/>
</dbReference>
<evidence type="ECO:0008006" key="4">
    <source>
        <dbReference type="Google" id="ProtNLM"/>
    </source>
</evidence>
<accession>A0AAN8PW46</accession>
<organism evidence="2 3">
    <name type="scientific">Patella caerulea</name>
    <name type="common">Rayed Mediterranean limpet</name>
    <dbReference type="NCBI Taxonomy" id="87958"/>
    <lineage>
        <taxon>Eukaryota</taxon>
        <taxon>Metazoa</taxon>
        <taxon>Spiralia</taxon>
        <taxon>Lophotrochozoa</taxon>
        <taxon>Mollusca</taxon>
        <taxon>Gastropoda</taxon>
        <taxon>Patellogastropoda</taxon>
        <taxon>Patelloidea</taxon>
        <taxon>Patellidae</taxon>
        <taxon>Patella</taxon>
    </lineage>
</organism>
<dbReference type="PANTHER" id="PTHR14469">
    <property type="entry name" value="SARCOMA ANTIGEN NY-SAR-23"/>
    <property type="match status" value="1"/>
</dbReference>
<comment type="caution">
    <text evidence="2">The sequence shown here is derived from an EMBL/GenBank/DDBJ whole genome shotgun (WGS) entry which is preliminary data.</text>
</comment>
<evidence type="ECO:0000313" key="2">
    <source>
        <dbReference type="EMBL" id="KAK6177975.1"/>
    </source>
</evidence>
<sequence>MSELFVKKDVEKLLHNKFIIVLGSSVQRSMYKDLVKILKSEEYITDGELRAKGELNFQGDELLDGGRKSKMTNCISYREVREYKTDFHLIRFHFITRCYNKYVESIFNKLKQDTQQPDVVIINSCLWDITRYGLGTESLEAYRKNLHLLCKKLKEVLPSDTLVIWNSTMPVDKEARGGVFVPEVETAKNQLGVKILACNLIAHHIVSHYGFDYLDLHFFLRHHLHRRAEDGVHWDMTAHRRMTNLILYQISEAWESDFGKKIEPEPQKSVISANQNCNQNPLIASQTPQQNVIAQKQISGKKKNKRNRNRNKNVCHLMPYSHHLEDFTNDYLFSNNDQDFMFPQGPVYPDENVNPNLHNVQNNYQQNAYFEKQYFSQHHQQFQQNFQWQEYPQDNLQQRYGFCGYNNSRNRFQPYSNNANKNTYIETYRQCH</sequence>
<protein>
    <recommendedName>
        <fullName evidence="4">PC-esterase domain-containing protein 1A</fullName>
    </recommendedName>
</protein>
<evidence type="ECO:0000256" key="1">
    <source>
        <dbReference type="ARBA" id="ARBA00037957"/>
    </source>
</evidence>
<dbReference type="Proteomes" id="UP001347796">
    <property type="component" value="Unassembled WGS sequence"/>
</dbReference>
<dbReference type="Gene3D" id="3.40.50.1110">
    <property type="entry name" value="SGNH hydrolase"/>
    <property type="match status" value="1"/>
</dbReference>
<dbReference type="PANTHER" id="PTHR14469:SF0">
    <property type="entry name" value="FAMILY WITH SEQUENCE SIMILARITY 113"/>
    <property type="match status" value="1"/>
</dbReference>
<evidence type="ECO:0000313" key="3">
    <source>
        <dbReference type="Proteomes" id="UP001347796"/>
    </source>
</evidence>
<dbReference type="EMBL" id="JAZGQO010000009">
    <property type="protein sequence ID" value="KAK6177975.1"/>
    <property type="molecule type" value="Genomic_DNA"/>
</dbReference>
<dbReference type="AlphaFoldDB" id="A0AAN8PW46"/>
<proteinExistence type="inferred from homology"/>
<name>A0AAN8PW46_PATCE</name>
<gene>
    <name evidence="2" type="ORF">SNE40_012827</name>
</gene>
<keyword evidence="3" id="KW-1185">Reference proteome</keyword>
<reference evidence="2 3" key="1">
    <citation type="submission" date="2024-01" db="EMBL/GenBank/DDBJ databases">
        <title>The genome of the rayed Mediterranean limpet Patella caerulea (Linnaeus, 1758).</title>
        <authorList>
            <person name="Anh-Thu Weber A."/>
            <person name="Halstead-Nussloch G."/>
        </authorList>
    </citation>
    <scope>NUCLEOTIDE SEQUENCE [LARGE SCALE GENOMIC DNA]</scope>
    <source>
        <strain evidence="2">AATW-2023a</strain>
        <tissue evidence="2">Whole specimen</tissue>
    </source>
</reference>
<dbReference type="InterPro" id="IPR036514">
    <property type="entry name" value="SGNH_hydro_sf"/>
</dbReference>
<comment type="similarity">
    <text evidence="1">Belongs to the PC-esterase family.</text>
</comment>